<dbReference type="Proteomes" id="UP000813463">
    <property type="component" value="Chromosome 1"/>
</dbReference>
<dbReference type="InterPro" id="IPR018289">
    <property type="entry name" value="MULE_transposase_dom"/>
</dbReference>
<keyword evidence="7" id="KW-1185">Reference proteome</keyword>
<reference evidence="7" key="1">
    <citation type="journal article" date="2021" name="Nat. Commun.">
        <title>Genomic analyses provide insights into spinach domestication and the genetic basis of agronomic traits.</title>
        <authorList>
            <person name="Cai X."/>
            <person name="Sun X."/>
            <person name="Xu C."/>
            <person name="Sun H."/>
            <person name="Wang X."/>
            <person name="Ge C."/>
            <person name="Zhang Z."/>
            <person name="Wang Q."/>
            <person name="Fei Z."/>
            <person name="Jiao C."/>
            <person name="Wang Q."/>
        </authorList>
    </citation>
    <scope>NUCLEOTIDE SEQUENCE [LARGE SCALE GENOMIC DNA]</scope>
    <source>
        <strain evidence="7">cv. Varoflay</strain>
    </source>
</reference>
<sequence>MENSNYPFVGSFTRMLNDDQFFINQMNIDYGTHTSLLDTCTSPITNHLQQEPIGLDELQFVSLNRNNVDSDGVDREGEDANEELHMVGDDIIVEEEVDEEENVVALGATVQEFSRLSDVNDDEVNKWITWISMVSYKPGAEFCVGQEFSNKGALNEAVTSYSIKKNQRFIVLESRPHTVTFKCGRKPIGCSWKLRGSQKSYSSDVFTIVSYQGPHDSTCVSDILQLDHRNMDSKFISYHIRNLVEADISIKVRVLIEVIKQQYHFTISYKKAWLAKQKAIAYIFGDWEESFQILPHFMQEMKKANPGTVVHFANHRTADPNFEIFQRVFWAFGPSIQGFQHCRPIITIDGTHLYGKYKGTLLIAMSVDANNQIFPLAFAIVEGENGDSWPWFMACIRRFVTQRTGLCVLSDRHLGIMKAMTQDNSGWTEPYAYHRFCIRHLTSNVNTEFKNRELKNKVGWTAFQHQKKKFDYGLNMIAKMNEKAREYIGKINASKWSLCHDGGYRYGLKTTNLAEVFNNVLKGARFLPITALVKLTFYRVNSYFVERRRLSKKRLLDGHAYTIKVTKDLDTNTEKAMHHKVDIFHHEHGIYQVTTGRGDRADRKGGHSHTVNFSLKTCTCNKLQIYKIPCSHVLACCRAYSLSPSQFIDPYFTSGEYVGTYNARFFPIPDKDYWSPYNGPKVVADTDQKRTKGRPPSKRLRNEMDESVRGKVTCSICRQKGHNKKTCSLRSHDLHGGSSTSTSRTT</sequence>
<dbReference type="Pfam" id="PF10551">
    <property type="entry name" value="MULE"/>
    <property type="match status" value="1"/>
</dbReference>
<feature type="region of interest" description="Disordered" evidence="5">
    <location>
        <begin position="682"/>
        <end position="704"/>
    </location>
</feature>
<dbReference type="Pfam" id="PF03108">
    <property type="entry name" value="DBD_Tnp_Mut"/>
    <property type="match status" value="1"/>
</dbReference>
<dbReference type="Pfam" id="PF04434">
    <property type="entry name" value="SWIM"/>
    <property type="match status" value="1"/>
</dbReference>
<organism evidence="7 8">
    <name type="scientific">Spinacia oleracea</name>
    <name type="common">Spinach</name>
    <dbReference type="NCBI Taxonomy" id="3562"/>
    <lineage>
        <taxon>Eukaryota</taxon>
        <taxon>Viridiplantae</taxon>
        <taxon>Streptophyta</taxon>
        <taxon>Embryophyta</taxon>
        <taxon>Tracheophyta</taxon>
        <taxon>Spermatophyta</taxon>
        <taxon>Magnoliopsida</taxon>
        <taxon>eudicotyledons</taxon>
        <taxon>Gunneridae</taxon>
        <taxon>Pentapetalae</taxon>
        <taxon>Caryophyllales</taxon>
        <taxon>Chenopodiaceae</taxon>
        <taxon>Chenopodioideae</taxon>
        <taxon>Anserineae</taxon>
        <taxon>Spinacia</taxon>
    </lineage>
</organism>
<dbReference type="InterPro" id="IPR007527">
    <property type="entry name" value="Znf_SWIM"/>
</dbReference>
<reference evidence="8" key="2">
    <citation type="submission" date="2025-08" db="UniProtKB">
        <authorList>
            <consortium name="RefSeq"/>
        </authorList>
    </citation>
    <scope>IDENTIFICATION</scope>
    <source>
        <tissue evidence="8">Leaf</tissue>
    </source>
</reference>
<evidence type="ECO:0000313" key="7">
    <source>
        <dbReference type="Proteomes" id="UP000813463"/>
    </source>
</evidence>
<feature type="domain" description="SWIM-type" evidence="6">
    <location>
        <begin position="609"/>
        <end position="641"/>
    </location>
</feature>
<dbReference type="PROSITE" id="PS50966">
    <property type="entry name" value="ZF_SWIM"/>
    <property type="match status" value="1"/>
</dbReference>
<evidence type="ECO:0000256" key="4">
    <source>
        <dbReference type="PROSITE-ProRule" id="PRU00325"/>
    </source>
</evidence>
<dbReference type="PANTHER" id="PTHR31973:SF195">
    <property type="entry name" value="MUDR FAMILY TRANSPOSASE"/>
    <property type="match status" value="1"/>
</dbReference>
<dbReference type="InterPro" id="IPR006564">
    <property type="entry name" value="Znf_PMZ"/>
</dbReference>
<evidence type="ECO:0000313" key="8">
    <source>
        <dbReference type="RefSeq" id="XP_056690902.1"/>
    </source>
</evidence>
<evidence type="ECO:0000256" key="5">
    <source>
        <dbReference type="SAM" id="MobiDB-lite"/>
    </source>
</evidence>
<dbReference type="InterPro" id="IPR004332">
    <property type="entry name" value="Transposase_MuDR"/>
</dbReference>
<name>A0ABM3R5K7_SPIOL</name>
<feature type="region of interest" description="Disordered" evidence="5">
    <location>
        <begin position="727"/>
        <end position="746"/>
    </location>
</feature>
<keyword evidence="2 4" id="KW-0863">Zinc-finger</keyword>
<proteinExistence type="predicted"/>
<evidence type="ECO:0000256" key="1">
    <source>
        <dbReference type="ARBA" id="ARBA00022723"/>
    </source>
</evidence>
<evidence type="ECO:0000256" key="3">
    <source>
        <dbReference type="ARBA" id="ARBA00022833"/>
    </source>
</evidence>
<keyword evidence="3" id="KW-0862">Zinc</keyword>
<dbReference type="RefSeq" id="XP_056690902.1">
    <property type="nucleotide sequence ID" value="XM_056834924.1"/>
</dbReference>
<keyword evidence="1" id="KW-0479">Metal-binding</keyword>
<evidence type="ECO:0000259" key="6">
    <source>
        <dbReference type="PROSITE" id="PS50966"/>
    </source>
</evidence>
<dbReference type="PANTHER" id="PTHR31973">
    <property type="entry name" value="POLYPROTEIN, PUTATIVE-RELATED"/>
    <property type="match status" value="1"/>
</dbReference>
<dbReference type="GeneID" id="130466226"/>
<evidence type="ECO:0000256" key="2">
    <source>
        <dbReference type="ARBA" id="ARBA00022771"/>
    </source>
</evidence>
<protein>
    <recommendedName>
        <fullName evidence="6">SWIM-type domain-containing protein</fullName>
    </recommendedName>
</protein>
<accession>A0ABM3R5K7</accession>
<dbReference type="SMART" id="SM00575">
    <property type="entry name" value="ZnF_PMZ"/>
    <property type="match status" value="1"/>
</dbReference>
<gene>
    <name evidence="8" type="primary">LOC130466226</name>
</gene>